<accession>A0AAV5VJS7</accession>
<organism evidence="2 3">
    <name type="scientific">Pristionchus fissidentatus</name>
    <dbReference type="NCBI Taxonomy" id="1538716"/>
    <lineage>
        <taxon>Eukaryota</taxon>
        <taxon>Metazoa</taxon>
        <taxon>Ecdysozoa</taxon>
        <taxon>Nematoda</taxon>
        <taxon>Chromadorea</taxon>
        <taxon>Rhabditida</taxon>
        <taxon>Rhabditina</taxon>
        <taxon>Diplogasteromorpha</taxon>
        <taxon>Diplogasteroidea</taxon>
        <taxon>Neodiplogasteridae</taxon>
        <taxon>Pristionchus</taxon>
    </lineage>
</organism>
<feature type="non-terminal residue" evidence="2">
    <location>
        <position position="1"/>
    </location>
</feature>
<dbReference type="AlphaFoldDB" id="A0AAV5VJS7"/>
<protein>
    <submittedName>
        <fullName evidence="2">Uncharacterized protein</fullName>
    </submittedName>
</protein>
<name>A0AAV5VJS7_9BILA</name>
<evidence type="ECO:0000256" key="1">
    <source>
        <dbReference type="SAM" id="SignalP"/>
    </source>
</evidence>
<sequence length="113" mass="12942">EMNSSFLLLLASLPLIICLNQKEITKIQELRKGISGELLDFYSNDGLFPALHKIYSDFQACKIGADELTDRLLKMNFRRDKNEQTRDEKLNLIAAYLAHVDTLVLVRNCKQQG</sequence>
<gene>
    <name evidence="2" type="ORF">PFISCL1PPCAC_9336</name>
</gene>
<evidence type="ECO:0000313" key="2">
    <source>
        <dbReference type="EMBL" id="GMT18039.1"/>
    </source>
</evidence>
<evidence type="ECO:0000313" key="3">
    <source>
        <dbReference type="Proteomes" id="UP001432322"/>
    </source>
</evidence>
<dbReference type="EMBL" id="BTSY01000003">
    <property type="protein sequence ID" value="GMT18039.1"/>
    <property type="molecule type" value="Genomic_DNA"/>
</dbReference>
<dbReference type="Proteomes" id="UP001432322">
    <property type="component" value="Unassembled WGS sequence"/>
</dbReference>
<reference evidence="2" key="1">
    <citation type="submission" date="2023-10" db="EMBL/GenBank/DDBJ databases">
        <title>Genome assembly of Pristionchus species.</title>
        <authorList>
            <person name="Yoshida K."/>
            <person name="Sommer R.J."/>
        </authorList>
    </citation>
    <scope>NUCLEOTIDE SEQUENCE</scope>
    <source>
        <strain evidence="2">RS5133</strain>
    </source>
</reference>
<keyword evidence="1" id="KW-0732">Signal</keyword>
<feature type="chain" id="PRO_5043786683" evidence="1">
    <location>
        <begin position="22"/>
        <end position="113"/>
    </location>
</feature>
<keyword evidence="3" id="KW-1185">Reference proteome</keyword>
<feature type="signal peptide" evidence="1">
    <location>
        <begin position="1"/>
        <end position="21"/>
    </location>
</feature>
<comment type="caution">
    <text evidence="2">The sequence shown here is derived from an EMBL/GenBank/DDBJ whole genome shotgun (WGS) entry which is preliminary data.</text>
</comment>
<proteinExistence type="predicted"/>